<evidence type="ECO:0000256" key="4">
    <source>
        <dbReference type="ARBA" id="ARBA00022989"/>
    </source>
</evidence>
<dbReference type="Pfam" id="PF02653">
    <property type="entry name" value="BPD_transp_2"/>
    <property type="match status" value="1"/>
</dbReference>
<dbReference type="PANTHER" id="PTHR32196:SF72">
    <property type="entry name" value="RIBOSE IMPORT PERMEASE PROTEIN RBSC"/>
    <property type="match status" value="1"/>
</dbReference>
<feature type="transmembrane region" description="Helical" evidence="6">
    <location>
        <begin position="109"/>
        <end position="128"/>
    </location>
</feature>
<proteinExistence type="predicted"/>
<gene>
    <name evidence="7" type="ORF">SAMN05446927_0142</name>
</gene>
<feature type="transmembrane region" description="Helical" evidence="6">
    <location>
        <begin position="70"/>
        <end position="103"/>
    </location>
</feature>
<feature type="transmembrane region" description="Helical" evidence="6">
    <location>
        <begin position="370"/>
        <end position="389"/>
    </location>
</feature>
<keyword evidence="5 6" id="KW-0472">Membrane</keyword>
<dbReference type="RefSeq" id="WP_208545270.1">
    <property type="nucleotide sequence ID" value="NZ_OCSU01000001.1"/>
</dbReference>
<evidence type="ECO:0000256" key="6">
    <source>
        <dbReference type="SAM" id="Phobius"/>
    </source>
</evidence>
<keyword evidence="2" id="KW-1003">Cell membrane</keyword>
<reference evidence="7 8" key="1">
    <citation type="submission" date="2017-09" db="EMBL/GenBank/DDBJ databases">
        <authorList>
            <person name="Varghese N."/>
            <person name="Submissions S."/>
        </authorList>
    </citation>
    <scope>NUCLEOTIDE SEQUENCE [LARGE SCALE GENOMIC DNA]</scope>
    <source>
        <strain evidence="7 8">OK806</strain>
    </source>
</reference>
<accession>A0A7Z7N0K3</accession>
<comment type="caution">
    <text evidence="7">The sequence shown here is derived from an EMBL/GenBank/DDBJ whole genome shotgun (WGS) entry which is preliminary data.</text>
</comment>
<evidence type="ECO:0000256" key="2">
    <source>
        <dbReference type="ARBA" id="ARBA00022475"/>
    </source>
</evidence>
<feature type="transmembrane region" description="Helical" evidence="6">
    <location>
        <begin position="31"/>
        <end position="49"/>
    </location>
</feature>
<evidence type="ECO:0000313" key="8">
    <source>
        <dbReference type="Proteomes" id="UP000219522"/>
    </source>
</evidence>
<dbReference type="GO" id="GO:0022857">
    <property type="term" value="F:transmembrane transporter activity"/>
    <property type="evidence" value="ECO:0007669"/>
    <property type="project" value="InterPro"/>
</dbReference>
<dbReference type="Proteomes" id="UP000219522">
    <property type="component" value="Unassembled WGS sequence"/>
</dbReference>
<evidence type="ECO:0000256" key="5">
    <source>
        <dbReference type="ARBA" id="ARBA00023136"/>
    </source>
</evidence>
<sequence length="396" mass="41037">MYKVISSDSMLSDSHPTTTNWRRVLGLREMGVYYALTLVVALLSVAAAYSGDVSYLSFQNLANVLQQSSLMAIIAVAMTVILITGNFDLSVGSVAALSAAVMVGLADSIGFVPACLVAMLVSVAAGLLNGVIVQYLGINAFIVTLGTMTALRGVVLIVTDGRTVAVEKSQVINAMRAFETGRWPISTALVVIGILLAAASIWMILKSRRNRRSVAPVSVGLGVCAACLLAVAWSGGREIALPKIVLYMIAFATVVWFVLSFTMVGRRVYAVGGNPEAARLSGINVVRYKLAAFVMCSAAAGFAGILFGSRLRSVNPAAMTGAELTVIAAAILGGTSLFGGAGSVGKTVAGALLLFTLTNGFNILNLGVNYQGLLEGTVVVAAAAIYTVGGARRRGK</sequence>
<organism evidence="7 8">
    <name type="scientific">Caballeronia arationis</name>
    <dbReference type="NCBI Taxonomy" id="1777142"/>
    <lineage>
        <taxon>Bacteria</taxon>
        <taxon>Pseudomonadati</taxon>
        <taxon>Pseudomonadota</taxon>
        <taxon>Betaproteobacteria</taxon>
        <taxon>Burkholderiales</taxon>
        <taxon>Burkholderiaceae</taxon>
        <taxon>Caballeronia</taxon>
    </lineage>
</organism>
<keyword evidence="8" id="KW-1185">Reference proteome</keyword>
<feature type="transmembrane region" description="Helical" evidence="6">
    <location>
        <begin position="245"/>
        <end position="269"/>
    </location>
</feature>
<keyword evidence="4 6" id="KW-1133">Transmembrane helix</keyword>
<feature type="transmembrane region" description="Helical" evidence="6">
    <location>
        <begin position="290"/>
        <end position="311"/>
    </location>
</feature>
<evidence type="ECO:0000313" key="7">
    <source>
        <dbReference type="EMBL" id="SOE46600.1"/>
    </source>
</evidence>
<feature type="transmembrane region" description="Helical" evidence="6">
    <location>
        <begin position="214"/>
        <end position="233"/>
    </location>
</feature>
<keyword evidence="3 6" id="KW-0812">Transmembrane</keyword>
<feature type="transmembrane region" description="Helical" evidence="6">
    <location>
        <begin position="347"/>
        <end position="364"/>
    </location>
</feature>
<dbReference type="GO" id="GO:0005886">
    <property type="term" value="C:plasma membrane"/>
    <property type="evidence" value="ECO:0007669"/>
    <property type="project" value="UniProtKB-SubCell"/>
</dbReference>
<dbReference type="PANTHER" id="PTHR32196">
    <property type="entry name" value="ABC TRANSPORTER PERMEASE PROTEIN YPHD-RELATED-RELATED"/>
    <property type="match status" value="1"/>
</dbReference>
<protein>
    <submittedName>
        <fullName evidence="7">D-xylose transport system permease protein</fullName>
    </submittedName>
</protein>
<evidence type="ECO:0000256" key="1">
    <source>
        <dbReference type="ARBA" id="ARBA00004651"/>
    </source>
</evidence>
<dbReference type="EMBL" id="OCSU01000001">
    <property type="protein sequence ID" value="SOE46600.1"/>
    <property type="molecule type" value="Genomic_DNA"/>
</dbReference>
<evidence type="ECO:0000256" key="3">
    <source>
        <dbReference type="ARBA" id="ARBA00022692"/>
    </source>
</evidence>
<dbReference type="InterPro" id="IPR001851">
    <property type="entry name" value="ABC_transp_permease"/>
</dbReference>
<dbReference type="CDD" id="cd06579">
    <property type="entry name" value="TM_PBP1_transp_AraH_like"/>
    <property type="match status" value="1"/>
</dbReference>
<dbReference type="AlphaFoldDB" id="A0A7Z7N0K3"/>
<feature type="transmembrane region" description="Helical" evidence="6">
    <location>
        <begin position="135"/>
        <end position="158"/>
    </location>
</feature>
<name>A0A7Z7N0K3_9BURK</name>
<comment type="subcellular location">
    <subcellularLocation>
        <location evidence="1">Cell membrane</location>
        <topology evidence="1">Multi-pass membrane protein</topology>
    </subcellularLocation>
</comment>
<feature type="transmembrane region" description="Helical" evidence="6">
    <location>
        <begin position="183"/>
        <end position="205"/>
    </location>
</feature>
<feature type="transmembrane region" description="Helical" evidence="6">
    <location>
        <begin position="317"/>
        <end position="340"/>
    </location>
</feature>